<dbReference type="SUPFAM" id="SSF55821">
    <property type="entry name" value="YrdC/RibB"/>
    <property type="match status" value="1"/>
</dbReference>
<feature type="domain" description="YrdC-like" evidence="11">
    <location>
        <begin position="213"/>
        <end position="414"/>
    </location>
</feature>
<evidence type="ECO:0000313" key="12">
    <source>
        <dbReference type="EMBL" id="TSE24563.1"/>
    </source>
</evidence>
<dbReference type="OrthoDB" id="9808093at2"/>
<accession>A0A554WLU5</accession>
<dbReference type="EC" id="6.2.-.-" evidence="8"/>
<dbReference type="NCBIfam" id="TIGR00143">
    <property type="entry name" value="hypF"/>
    <property type="match status" value="1"/>
</dbReference>
<dbReference type="InterPro" id="IPR017968">
    <property type="entry name" value="Acylphosphatase_CS"/>
</dbReference>
<evidence type="ECO:0000256" key="5">
    <source>
        <dbReference type="ARBA" id="ARBA00022771"/>
    </source>
</evidence>
<dbReference type="InterPro" id="IPR004421">
    <property type="entry name" value="Carbamoyltransferase_HypF"/>
</dbReference>
<dbReference type="PROSITE" id="PS00150">
    <property type="entry name" value="ACYLPHOSPHATASE_1"/>
    <property type="match status" value="1"/>
</dbReference>
<dbReference type="InterPro" id="IPR041440">
    <property type="entry name" value="HypF_C"/>
</dbReference>
<evidence type="ECO:0000259" key="11">
    <source>
        <dbReference type="PROSITE" id="PS51163"/>
    </source>
</evidence>
<dbReference type="Gene3D" id="3.30.110.120">
    <property type="match status" value="1"/>
</dbReference>
<dbReference type="GO" id="GO:0051604">
    <property type="term" value="P:protein maturation"/>
    <property type="evidence" value="ECO:0007669"/>
    <property type="project" value="TreeGrafter"/>
</dbReference>
<dbReference type="InterPro" id="IPR006070">
    <property type="entry name" value="Sua5-like_dom"/>
</dbReference>
<keyword evidence="13" id="KW-1185">Reference proteome</keyword>
<evidence type="ECO:0000256" key="8">
    <source>
        <dbReference type="PIRNR" id="PIRNR006256"/>
    </source>
</evidence>
<evidence type="ECO:0000256" key="1">
    <source>
        <dbReference type="ARBA" id="ARBA00004711"/>
    </source>
</evidence>
<dbReference type="Gene3D" id="3.30.420.40">
    <property type="match status" value="1"/>
</dbReference>
<evidence type="ECO:0000259" key="10">
    <source>
        <dbReference type="PROSITE" id="PS51160"/>
    </source>
</evidence>
<keyword evidence="6" id="KW-0862">Zinc</keyword>
<dbReference type="PROSITE" id="PS51160">
    <property type="entry name" value="ACYLPHOSPHATASE_3"/>
    <property type="match status" value="1"/>
</dbReference>
<dbReference type="Pfam" id="PF07503">
    <property type="entry name" value="zf-HYPF"/>
    <property type="match status" value="2"/>
</dbReference>
<keyword evidence="9" id="KW-0378">Hydrolase</keyword>
<dbReference type="PIRSF" id="PIRSF006256">
    <property type="entry name" value="CMPcnvr_hdrg_mat"/>
    <property type="match status" value="1"/>
</dbReference>
<comment type="catalytic activity">
    <reaction evidence="7 8">
        <text>C-terminal L-cysteinyl-[HypE protein] + carbamoyl phosphate + ATP + H2O = C-terminal S-carboxamide-L-cysteinyl-[HypE protein] + AMP + phosphate + diphosphate + H(+)</text>
        <dbReference type="Rhea" id="RHEA:55636"/>
        <dbReference type="Rhea" id="RHEA-COMP:14247"/>
        <dbReference type="Rhea" id="RHEA-COMP:14392"/>
        <dbReference type="ChEBI" id="CHEBI:15377"/>
        <dbReference type="ChEBI" id="CHEBI:15378"/>
        <dbReference type="ChEBI" id="CHEBI:30616"/>
        <dbReference type="ChEBI" id="CHEBI:33019"/>
        <dbReference type="ChEBI" id="CHEBI:43474"/>
        <dbReference type="ChEBI" id="CHEBI:58228"/>
        <dbReference type="ChEBI" id="CHEBI:76913"/>
        <dbReference type="ChEBI" id="CHEBI:139126"/>
        <dbReference type="ChEBI" id="CHEBI:456215"/>
    </reaction>
</comment>
<comment type="similarity">
    <text evidence="2 8">Belongs to the carbamoyltransferase HypF family.</text>
</comment>
<evidence type="ECO:0000256" key="2">
    <source>
        <dbReference type="ARBA" id="ARBA00008097"/>
    </source>
</evidence>
<dbReference type="PROSITE" id="PS51163">
    <property type="entry name" value="YRDC"/>
    <property type="match status" value="1"/>
</dbReference>
<reference evidence="12 13" key="1">
    <citation type="submission" date="2019-07" db="EMBL/GenBank/DDBJ databases">
        <title>Tepidimonas aquatica CLN-1 draft genome.</title>
        <authorList>
            <person name="Da Costa M.S."/>
            <person name="Froufe H.J.C."/>
            <person name="Egas C."/>
            <person name="Albuquerque L."/>
        </authorList>
    </citation>
    <scope>NUCLEOTIDE SEQUENCE [LARGE SCALE GENOMIC DNA]</scope>
    <source>
        <strain evidence="12 13">CLN-1</strain>
    </source>
</reference>
<keyword evidence="12" id="KW-0808">Transferase</keyword>
<dbReference type="Pfam" id="PF01300">
    <property type="entry name" value="Sua5_yciO_yrdC"/>
    <property type="match status" value="1"/>
</dbReference>
<dbReference type="Proteomes" id="UP000318554">
    <property type="component" value="Unassembled WGS sequence"/>
</dbReference>
<comment type="caution">
    <text evidence="12">The sequence shown here is derived from an EMBL/GenBank/DDBJ whole genome shotgun (WGS) entry which is preliminary data.</text>
</comment>
<feature type="domain" description="Acylphosphatase-like" evidence="10">
    <location>
        <begin position="17"/>
        <end position="104"/>
    </location>
</feature>
<dbReference type="InterPro" id="IPR055128">
    <property type="entry name" value="HypF_C_2"/>
</dbReference>
<evidence type="ECO:0000256" key="6">
    <source>
        <dbReference type="ARBA" id="ARBA00022833"/>
    </source>
</evidence>
<evidence type="ECO:0000313" key="13">
    <source>
        <dbReference type="Proteomes" id="UP000318554"/>
    </source>
</evidence>
<dbReference type="Gene3D" id="3.90.870.50">
    <property type="match status" value="1"/>
</dbReference>
<evidence type="ECO:0000256" key="7">
    <source>
        <dbReference type="ARBA" id="ARBA00048220"/>
    </source>
</evidence>
<gene>
    <name evidence="12" type="primary">hypF</name>
    <name evidence="12" type="ORF">Taqua_01497</name>
</gene>
<dbReference type="InterPro" id="IPR036046">
    <property type="entry name" value="Acylphosphatase-like_dom_sf"/>
</dbReference>
<dbReference type="GO" id="GO:0016874">
    <property type="term" value="F:ligase activity"/>
    <property type="evidence" value="ECO:0007669"/>
    <property type="project" value="UniProtKB-UniRule"/>
</dbReference>
<dbReference type="RefSeq" id="WP_144326109.1">
    <property type="nucleotide sequence ID" value="NZ_VJNA01000016.1"/>
</dbReference>
<dbReference type="InterPro" id="IPR001792">
    <property type="entry name" value="Acylphosphatase-like_dom"/>
</dbReference>
<evidence type="ECO:0000256" key="4">
    <source>
        <dbReference type="ARBA" id="ARBA00022723"/>
    </source>
</evidence>
<dbReference type="Pfam" id="PF00708">
    <property type="entry name" value="Acylphosphatase"/>
    <property type="match status" value="1"/>
</dbReference>
<dbReference type="Pfam" id="PF22521">
    <property type="entry name" value="HypF_C_2"/>
    <property type="match status" value="1"/>
</dbReference>
<dbReference type="AlphaFoldDB" id="A0A554WLU5"/>
<keyword evidence="5" id="KW-0863">Zinc-finger</keyword>
<dbReference type="PANTHER" id="PTHR42959:SF1">
    <property type="entry name" value="CARBAMOYLTRANSFERASE HYPF"/>
    <property type="match status" value="1"/>
</dbReference>
<dbReference type="EMBL" id="VJNA01000016">
    <property type="protein sequence ID" value="TSE24563.1"/>
    <property type="molecule type" value="Genomic_DNA"/>
</dbReference>
<sequence>MNHNAEVTRQSSSLFLRRRLRVTGIVQGVGFRPYVWRLAMELNLSGWVRNDAAGVEILVEGERHRIEAFTRRLPVEIPPLARVRELSWDDAPHSGEHTGFVITESGAGRASTMIGHDTAVCLDCLTEMFDPADRRWRYAFINCTNCGPRYTLTRCLPYDRAQTSMAPFPLCPDCEKEYRNPADRRFHAEPTACPVCGPRLALVDVRGNAIPCDDPITATIQLLQAGQIVAIKGLGGFHLACDARNAEAVQRLRARKQRDEKPFAVMAANPASLAEWVEMSEAEQALLTCRERPIVLLRKKCGADAALPGIAPGLAWLGVMLPYAPLQWLIFHEAAGRPAGTEWIHHPQGLMLVMTSANPGGEPLVSHNDEAIDRLGNIADAVLLHDRDIVVRCDDSVVRMSANNGPQFIRRARGYTPRAIRLSRCGPSVLALGSHLKNTLCVTRGNDAFVSQHIGGLDNPATCNMLQEVTEHLLHILQVRPEAVAHDLHPDFFSSHYALELADAWGLPTIAVQHHHAHIAAVAAEHGVERPLLGLALDGVGLGSDHTSWGGELLRVDGAAFTRLGHLTPLPMPGGDKAAKEPWRMAAAALFLLGRADDIPRRFTAQPVARQLRVMLEHNLHCPPTTSLGRWFDAAAGLLGVRNVMTFEGQAAMLLEGLAEEAGDVSPLTDAYVLHADGKLDLLPLLARLADETDARRGAALFHATLARALADWTLQAAEQQSLDTVTLGGGCFLNHILSRHLANHLTSQGLRVLEARQIPPNDGGLSLGQAWVAISSLNNRQLKGTRSDP</sequence>
<evidence type="ECO:0000256" key="3">
    <source>
        <dbReference type="ARBA" id="ARBA00022598"/>
    </source>
</evidence>
<dbReference type="InterPro" id="IPR051060">
    <property type="entry name" value="Carbamoyltrans_HypF-like"/>
</dbReference>
<name>A0A554WLU5_9BURK</name>
<organism evidence="12 13">
    <name type="scientific">Tepidimonas aquatica</name>
    <dbReference type="NCBI Taxonomy" id="247482"/>
    <lineage>
        <taxon>Bacteria</taxon>
        <taxon>Pseudomonadati</taxon>
        <taxon>Pseudomonadota</taxon>
        <taxon>Betaproteobacteria</taxon>
        <taxon>Burkholderiales</taxon>
        <taxon>Tepidimonas</taxon>
    </lineage>
</organism>
<dbReference type="UniPathway" id="UPA00335"/>
<dbReference type="Gene3D" id="3.30.420.360">
    <property type="match status" value="1"/>
</dbReference>
<dbReference type="Pfam" id="PF17788">
    <property type="entry name" value="HypF_C"/>
    <property type="match status" value="1"/>
</dbReference>
<dbReference type="SUPFAM" id="SSF54975">
    <property type="entry name" value="Acylphosphatase/BLUF domain-like"/>
    <property type="match status" value="1"/>
</dbReference>
<evidence type="ECO:0000256" key="9">
    <source>
        <dbReference type="PROSITE-ProRule" id="PRU00520"/>
    </source>
</evidence>
<feature type="active site" evidence="9">
    <location>
        <position position="50"/>
    </location>
</feature>
<proteinExistence type="inferred from homology"/>
<comment type="function">
    <text evidence="8">Involved in the maturation of [NiFe] hydrogenases. Along with HypE, it catalyzes the synthesis of the CN ligands of the active site iron of [NiFe]-hydrogenases. HypF functions as a carbamoyl transferase using carbamoylphosphate as a substrate and transferring the carboxamido moiety in an ATP-dependent reaction to the thiolate of the C-terminal cysteine of HypE yielding a protein-S-carboxamide.</text>
</comment>
<dbReference type="PANTHER" id="PTHR42959">
    <property type="entry name" value="CARBAMOYLTRANSFERASE"/>
    <property type="match status" value="1"/>
</dbReference>
<dbReference type="GO" id="GO:0003725">
    <property type="term" value="F:double-stranded RNA binding"/>
    <property type="evidence" value="ECO:0007669"/>
    <property type="project" value="InterPro"/>
</dbReference>
<dbReference type="GO" id="GO:0016743">
    <property type="term" value="F:carboxyl- or carbamoyltransferase activity"/>
    <property type="evidence" value="ECO:0007669"/>
    <property type="project" value="UniProtKB-UniRule"/>
</dbReference>
<dbReference type="InterPro" id="IPR017945">
    <property type="entry name" value="DHBP_synth_RibB-like_a/b_dom"/>
</dbReference>
<keyword evidence="4" id="KW-0479">Metal-binding</keyword>
<dbReference type="InterPro" id="IPR011125">
    <property type="entry name" value="Znf_HypF"/>
</dbReference>
<comment type="pathway">
    <text evidence="1 8">Protein modification; [NiFe] hydrogenase maturation.</text>
</comment>
<protein>
    <recommendedName>
        <fullName evidence="8">Carbamoyltransferase HypF</fullName>
        <ecNumber evidence="8">6.2.-.-</ecNumber>
    </recommendedName>
</protein>
<comment type="catalytic activity">
    <reaction evidence="9">
        <text>an acyl phosphate + H2O = a carboxylate + phosphate + H(+)</text>
        <dbReference type="Rhea" id="RHEA:14965"/>
        <dbReference type="ChEBI" id="CHEBI:15377"/>
        <dbReference type="ChEBI" id="CHEBI:15378"/>
        <dbReference type="ChEBI" id="CHEBI:29067"/>
        <dbReference type="ChEBI" id="CHEBI:43474"/>
        <dbReference type="ChEBI" id="CHEBI:59918"/>
        <dbReference type="EC" id="3.6.1.7"/>
    </reaction>
</comment>
<keyword evidence="3" id="KW-0436">Ligase</keyword>
<feature type="active site" evidence="9">
    <location>
        <position position="32"/>
    </location>
</feature>
<dbReference type="GO" id="GO:0003998">
    <property type="term" value="F:acylphosphatase activity"/>
    <property type="evidence" value="ECO:0007669"/>
    <property type="project" value="UniProtKB-EC"/>
</dbReference>
<dbReference type="GO" id="GO:0008270">
    <property type="term" value="F:zinc ion binding"/>
    <property type="evidence" value="ECO:0007669"/>
    <property type="project" value="UniProtKB-KW"/>
</dbReference>